<dbReference type="SUPFAM" id="SSF50729">
    <property type="entry name" value="PH domain-like"/>
    <property type="match status" value="1"/>
</dbReference>
<dbReference type="CDD" id="cd13180">
    <property type="entry name" value="RanBD_RanBP3"/>
    <property type="match status" value="1"/>
</dbReference>
<sequence length="518" mass="53280">MSPDHAPEVHQETMKVPVAVDASSPATLSDSPSTEPSADQAATLKRRRDSAGAEALVQGDGTRARSPDASAKVLDDSTGAPAAEESALGSGKEESASPAKKVKLVTDETSSGYTVSSPPASVEAGEDGAEAVQIGDAETEPTSTNSADDTADQVAGLTALVQEATEIEENPPATVTQTDVAVKEVVIKEATGKVESEATENTEGKGAQNKADETKDQIATKSEAEPTSTNSKGFVPGPSPFAALASSGRPAFAGVAGSSGPSPSPFATLATTCPPAFASTSAGFSAFSSTSGNGASRPTFGAGFTGQTFASFASVSNNQPAGGTSIFATPAATTTTAQLGAKRGKGNGSGTDDQNQDDDNNNDGNDEEGDGASDSGAEEGNGHIAFVGPPEPSLPVVETVTGEEGETTVFTTNCKLYEMDKQLIWRERGVGILKVNRSIADPPVSRLIMRSESVHRVILNAKIFKQMSAEIAQDKFVRIGVVGENNAIVRYAIRCKNRDLAQQLYDAIDEARLMTTVE</sequence>
<evidence type="ECO:0000256" key="1">
    <source>
        <dbReference type="ARBA" id="ARBA00004123"/>
    </source>
</evidence>
<evidence type="ECO:0000259" key="4">
    <source>
        <dbReference type="PROSITE" id="PS50196"/>
    </source>
</evidence>
<dbReference type="GO" id="GO:0005634">
    <property type="term" value="C:nucleus"/>
    <property type="evidence" value="ECO:0007669"/>
    <property type="project" value="UniProtKB-SubCell"/>
</dbReference>
<organism evidence="5 6">
    <name type="scientific">Tieghemiomyces parasiticus</name>
    <dbReference type="NCBI Taxonomy" id="78921"/>
    <lineage>
        <taxon>Eukaryota</taxon>
        <taxon>Fungi</taxon>
        <taxon>Fungi incertae sedis</taxon>
        <taxon>Zoopagomycota</taxon>
        <taxon>Kickxellomycotina</taxon>
        <taxon>Dimargaritomycetes</taxon>
        <taxon>Dimargaritales</taxon>
        <taxon>Dimargaritaceae</taxon>
        <taxon>Tieghemiomyces</taxon>
    </lineage>
</organism>
<keyword evidence="2" id="KW-0539">Nucleus</keyword>
<dbReference type="InterPro" id="IPR011993">
    <property type="entry name" value="PH-like_dom_sf"/>
</dbReference>
<evidence type="ECO:0000313" key="5">
    <source>
        <dbReference type="EMBL" id="KAJ1912963.1"/>
    </source>
</evidence>
<feature type="region of interest" description="Disordered" evidence="3">
    <location>
        <begin position="1"/>
        <end position="150"/>
    </location>
</feature>
<feature type="region of interest" description="Disordered" evidence="3">
    <location>
        <begin position="192"/>
        <end position="242"/>
    </location>
</feature>
<reference evidence="5" key="1">
    <citation type="submission" date="2022-07" db="EMBL/GenBank/DDBJ databases">
        <title>Phylogenomic reconstructions and comparative analyses of Kickxellomycotina fungi.</title>
        <authorList>
            <person name="Reynolds N.K."/>
            <person name="Stajich J.E."/>
            <person name="Barry K."/>
            <person name="Grigoriev I.V."/>
            <person name="Crous P."/>
            <person name="Smith M.E."/>
        </authorList>
    </citation>
    <scope>NUCLEOTIDE SEQUENCE</scope>
    <source>
        <strain evidence="5">RSA 861</strain>
    </source>
</reference>
<protein>
    <recommendedName>
        <fullName evidence="4">RanBD1 domain-containing protein</fullName>
    </recommendedName>
</protein>
<comment type="caution">
    <text evidence="5">The sequence shown here is derived from an EMBL/GenBank/DDBJ whole genome shotgun (WGS) entry which is preliminary data.</text>
</comment>
<keyword evidence="6" id="KW-1185">Reference proteome</keyword>
<dbReference type="AlphaFoldDB" id="A0A9W7ZT74"/>
<dbReference type="OrthoDB" id="185618at2759"/>
<dbReference type="PANTHER" id="PTHR23138:SF142">
    <property type="entry name" value="RAN-BINDING PROTEIN 3B-RELATED"/>
    <property type="match status" value="1"/>
</dbReference>
<dbReference type="PANTHER" id="PTHR23138">
    <property type="entry name" value="RAN BINDING PROTEIN"/>
    <property type="match status" value="1"/>
</dbReference>
<dbReference type="SMART" id="SM00160">
    <property type="entry name" value="RanBD"/>
    <property type="match status" value="1"/>
</dbReference>
<dbReference type="InterPro" id="IPR000156">
    <property type="entry name" value="Ran_bind_dom"/>
</dbReference>
<evidence type="ECO:0000256" key="3">
    <source>
        <dbReference type="SAM" id="MobiDB-lite"/>
    </source>
</evidence>
<feature type="compositionally biased region" description="Basic and acidic residues" evidence="3">
    <location>
        <begin position="210"/>
        <end position="224"/>
    </location>
</feature>
<feature type="region of interest" description="Disordered" evidence="3">
    <location>
        <begin position="337"/>
        <end position="393"/>
    </location>
</feature>
<dbReference type="Pfam" id="PF00638">
    <property type="entry name" value="Ran_BP1"/>
    <property type="match status" value="1"/>
</dbReference>
<feature type="domain" description="RanBD1" evidence="4">
    <location>
        <begin position="390"/>
        <end position="512"/>
    </location>
</feature>
<evidence type="ECO:0000256" key="2">
    <source>
        <dbReference type="ARBA" id="ARBA00023242"/>
    </source>
</evidence>
<accession>A0A9W7ZT74</accession>
<feature type="compositionally biased region" description="Acidic residues" evidence="3">
    <location>
        <begin position="354"/>
        <end position="371"/>
    </location>
</feature>
<feature type="compositionally biased region" description="Basic and acidic residues" evidence="3">
    <location>
        <begin position="1"/>
        <end position="13"/>
    </location>
</feature>
<dbReference type="Proteomes" id="UP001150569">
    <property type="component" value="Unassembled WGS sequence"/>
</dbReference>
<name>A0A9W7ZT74_9FUNG</name>
<dbReference type="PROSITE" id="PS50196">
    <property type="entry name" value="RANBD1"/>
    <property type="match status" value="1"/>
</dbReference>
<gene>
    <name evidence="5" type="ORF">IWQ60_009422</name>
</gene>
<feature type="compositionally biased region" description="Polar residues" evidence="3">
    <location>
        <begin position="24"/>
        <end position="37"/>
    </location>
</feature>
<dbReference type="Gene3D" id="2.30.29.30">
    <property type="entry name" value="Pleckstrin-homology domain (PH domain)/Phosphotyrosine-binding domain (PTB)"/>
    <property type="match status" value="1"/>
</dbReference>
<feature type="compositionally biased region" description="Polar residues" evidence="3">
    <location>
        <begin position="107"/>
        <end position="119"/>
    </location>
</feature>
<comment type="subcellular location">
    <subcellularLocation>
        <location evidence="1">Nucleus</location>
    </subcellularLocation>
</comment>
<proteinExistence type="predicted"/>
<dbReference type="InterPro" id="IPR045255">
    <property type="entry name" value="RanBP1-like"/>
</dbReference>
<evidence type="ECO:0000313" key="6">
    <source>
        <dbReference type="Proteomes" id="UP001150569"/>
    </source>
</evidence>
<dbReference type="EMBL" id="JANBPT010000786">
    <property type="protein sequence ID" value="KAJ1912963.1"/>
    <property type="molecule type" value="Genomic_DNA"/>
</dbReference>